<gene>
    <name evidence="1" type="ORF">CRG98_000286</name>
</gene>
<keyword evidence="2" id="KW-1185">Reference proteome</keyword>
<proteinExistence type="predicted"/>
<dbReference type="AlphaFoldDB" id="A0A2I0LF89"/>
<evidence type="ECO:0000313" key="2">
    <source>
        <dbReference type="Proteomes" id="UP000233551"/>
    </source>
</evidence>
<protein>
    <submittedName>
        <fullName evidence="1">Uncharacterized protein</fullName>
    </submittedName>
</protein>
<accession>A0A2I0LF89</accession>
<name>A0A2I0LF89_PUNGR</name>
<sequence length="148" mass="16080">MLEFCAKRNIAADIELIWMDQVNGGHGEVRQPPRICATASSQWARTPPSPSSLFTLDFTTPSAHQYFLALLRHVSPLGLTSVDLHGLASPIGPDEARPIPTLMPNHSLQARMTSDSVMSVNGVRISSLDMDLGMTSLRLADWAITVAD</sequence>
<reference evidence="1 2" key="1">
    <citation type="submission" date="2017-11" db="EMBL/GenBank/DDBJ databases">
        <title>De-novo sequencing of pomegranate (Punica granatum L.) genome.</title>
        <authorList>
            <person name="Akparov Z."/>
            <person name="Amiraslanov A."/>
            <person name="Hajiyeva S."/>
            <person name="Abbasov M."/>
            <person name="Kaur K."/>
            <person name="Hamwieh A."/>
            <person name="Solovyev V."/>
            <person name="Salamov A."/>
            <person name="Braich B."/>
            <person name="Kosarev P."/>
            <person name="Mahmoud A."/>
            <person name="Hajiyev E."/>
            <person name="Babayeva S."/>
            <person name="Izzatullayeva V."/>
            <person name="Mammadov A."/>
            <person name="Mammadov A."/>
            <person name="Sharifova S."/>
            <person name="Ojaghi J."/>
            <person name="Eynullazada K."/>
            <person name="Bayramov B."/>
            <person name="Abdulazimova A."/>
            <person name="Shahmuradov I."/>
        </authorList>
    </citation>
    <scope>NUCLEOTIDE SEQUENCE [LARGE SCALE GENOMIC DNA]</scope>
    <source>
        <strain evidence="2">cv. AG2017</strain>
        <tissue evidence="1">Leaf</tissue>
    </source>
</reference>
<comment type="caution">
    <text evidence="1">The sequence shown here is derived from an EMBL/GenBank/DDBJ whole genome shotgun (WGS) entry which is preliminary data.</text>
</comment>
<dbReference type="Proteomes" id="UP000233551">
    <property type="component" value="Unassembled WGS sequence"/>
</dbReference>
<evidence type="ECO:0000313" key="1">
    <source>
        <dbReference type="EMBL" id="PKI79341.1"/>
    </source>
</evidence>
<organism evidence="1 2">
    <name type="scientific">Punica granatum</name>
    <name type="common">Pomegranate</name>
    <dbReference type="NCBI Taxonomy" id="22663"/>
    <lineage>
        <taxon>Eukaryota</taxon>
        <taxon>Viridiplantae</taxon>
        <taxon>Streptophyta</taxon>
        <taxon>Embryophyta</taxon>
        <taxon>Tracheophyta</taxon>
        <taxon>Spermatophyta</taxon>
        <taxon>Magnoliopsida</taxon>
        <taxon>eudicotyledons</taxon>
        <taxon>Gunneridae</taxon>
        <taxon>Pentapetalae</taxon>
        <taxon>rosids</taxon>
        <taxon>malvids</taxon>
        <taxon>Myrtales</taxon>
        <taxon>Lythraceae</taxon>
        <taxon>Punica</taxon>
    </lineage>
</organism>
<dbReference type="EMBL" id="PGOL01000010">
    <property type="protein sequence ID" value="PKI79341.1"/>
    <property type="molecule type" value="Genomic_DNA"/>
</dbReference>